<dbReference type="InterPro" id="IPR036047">
    <property type="entry name" value="F-box-like_dom_sf"/>
</dbReference>
<dbReference type="PANTHER" id="PTHR38926">
    <property type="entry name" value="F-BOX DOMAIN CONTAINING PROTEIN, EXPRESSED"/>
    <property type="match status" value="1"/>
</dbReference>
<reference evidence="2" key="1">
    <citation type="submission" date="2020-11" db="EMBL/GenBank/DDBJ databases">
        <authorList>
            <consortium name="DOE Joint Genome Institute"/>
            <person name="Ahrendt S."/>
            <person name="Riley R."/>
            <person name="Andreopoulos W."/>
            <person name="Labutti K."/>
            <person name="Pangilinan J."/>
            <person name="Ruiz-Duenas F.J."/>
            <person name="Barrasa J.M."/>
            <person name="Sanchez-Garcia M."/>
            <person name="Camarero S."/>
            <person name="Miyauchi S."/>
            <person name="Serrano A."/>
            <person name="Linde D."/>
            <person name="Babiker R."/>
            <person name="Drula E."/>
            <person name="Ayuso-Fernandez I."/>
            <person name="Pacheco R."/>
            <person name="Padilla G."/>
            <person name="Ferreira P."/>
            <person name="Barriuso J."/>
            <person name="Kellner H."/>
            <person name="Castanera R."/>
            <person name="Alfaro M."/>
            <person name="Ramirez L."/>
            <person name="Pisabarro A.G."/>
            <person name="Kuo A."/>
            <person name="Tritt A."/>
            <person name="Lipzen A."/>
            <person name="He G."/>
            <person name="Yan M."/>
            <person name="Ng V."/>
            <person name="Cullen D."/>
            <person name="Martin F."/>
            <person name="Rosso M.-N."/>
            <person name="Henrissat B."/>
            <person name="Hibbett D."/>
            <person name="Martinez A.T."/>
            <person name="Grigoriev I.V."/>
        </authorList>
    </citation>
    <scope>NUCLEOTIDE SEQUENCE</scope>
    <source>
        <strain evidence="2">ATCC 90797</strain>
    </source>
</reference>
<evidence type="ECO:0000313" key="3">
    <source>
        <dbReference type="Proteomes" id="UP000807025"/>
    </source>
</evidence>
<accession>A0A9P6DD01</accession>
<name>A0A9P6DD01_PLEER</name>
<organism evidence="2 3">
    <name type="scientific">Pleurotus eryngii</name>
    <name type="common">Boletus of the steppes</name>
    <dbReference type="NCBI Taxonomy" id="5323"/>
    <lineage>
        <taxon>Eukaryota</taxon>
        <taxon>Fungi</taxon>
        <taxon>Dikarya</taxon>
        <taxon>Basidiomycota</taxon>
        <taxon>Agaricomycotina</taxon>
        <taxon>Agaricomycetes</taxon>
        <taxon>Agaricomycetidae</taxon>
        <taxon>Agaricales</taxon>
        <taxon>Pleurotineae</taxon>
        <taxon>Pleurotaceae</taxon>
        <taxon>Pleurotus</taxon>
    </lineage>
</organism>
<gene>
    <name evidence="2" type="ORF">BDN71DRAFT_85309</name>
</gene>
<dbReference type="EMBL" id="MU154622">
    <property type="protein sequence ID" value="KAF9491303.1"/>
    <property type="molecule type" value="Genomic_DNA"/>
</dbReference>
<sequence>MESPATATQQEMCRTRAEEHNLRFSATRTLPVEILCQIFRIIFTSHSGRRLSLYVTHVCRAWRSAALDDPHLWTDLTKLTGCNHDLARDLIARSKDLPVDIAYWGDEHNADTFSSPVSSLKLDLISTPHRFRALSFMCPDDDFLAKFVYPTTSLIRLRFGCGVCTIPPNFLGGFAPRLRHLSFEHINITPVTQWMQNIHTLHVFSNPLARGDAAQKALTDALEAMPLLEFLSLTSHKPAHDLPLSVPKAIRLIHLTRIDLTTDFSQILDCISCPNLLILHITCPRLNVCANIIHTAKFFAETTGVTLTSVSWATRGRLRKICIWEASRDRRLIINGCRVSIPDNILNDMTAIFPTLSALQLYSADIIPFPLCNLPTITDLTLRDGHAFLFEGDIADNFFPGLKRLTYEKTLIDVELVGKLTRWMDQRETALEALTFQKYGGLTRELIATLEQRSAVRCEGCHIDCRRGHTQMSEIALCTCLRESSMISVFLCH</sequence>
<dbReference type="InterPro" id="IPR032675">
    <property type="entry name" value="LRR_dom_sf"/>
</dbReference>
<keyword evidence="3" id="KW-1185">Reference proteome</keyword>
<dbReference type="PANTHER" id="PTHR38926:SF72">
    <property type="entry name" value="IM:7136021-RELATED"/>
    <property type="match status" value="1"/>
</dbReference>
<dbReference type="Proteomes" id="UP000807025">
    <property type="component" value="Unassembled WGS sequence"/>
</dbReference>
<dbReference type="Gene3D" id="3.80.10.10">
    <property type="entry name" value="Ribonuclease Inhibitor"/>
    <property type="match status" value="1"/>
</dbReference>
<evidence type="ECO:0000313" key="2">
    <source>
        <dbReference type="EMBL" id="KAF9491303.1"/>
    </source>
</evidence>
<protein>
    <recommendedName>
        <fullName evidence="1">F-box domain-containing protein</fullName>
    </recommendedName>
</protein>
<evidence type="ECO:0000259" key="1">
    <source>
        <dbReference type="Pfam" id="PF12937"/>
    </source>
</evidence>
<comment type="caution">
    <text evidence="2">The sequence shown here is derived from an EMBL/GenBank/DDBJ whole genome shotgun (WGS) entry which is preliminary data.</text>
</comment>
<dbReference type="Gene3D" id="1.20.1280.50">
    <property type="match status" value="1"/>
</dbReference>
<dbReference type="SUPFAM" id="SSF52058">
    <property type="entry name" value="L domain-like"/>
    <property type="match status" value="1"/>
</dbReference>
<feature type="domain" description="F-box" evidence="1">
    <location>
        <begin position="29"/>
        <end position="76"/>
    </location>
</feature>
<dbReference type="Pfam" id="PF12937">
    <property type="entry name" value="F-box-like"/>
    <property type="match status" value="1"/>
</dbReference>
<dbReference type="SUPFAM" id="SSF81383">
    <property type="entry name" value="F-box domain"/>
    <property type="match status" value="1"/>
</dbReference>
<dbReference type="InterPro" id="IPR001810">
    <property type="entry name" value="F-box_dom"/>
</dbReference>
<dbReference type="AlphaFoldDB" id="A0A9P6DD01"/>
<proteinExistence type="predicted"/>
<dbReference type="OrthoDB" id="2269034at2759"/>